<feature type="transmembrane region" description="Helical" evidence="9">
    <location>
        <begin position="38"/>
        <end position="63"/>
    </location>
</feature>
<evidence type="ECO:0000259" key="10">
    <source>
        <dbReference type="PROSITE" id="PS50262"/>
    </source>
</evidence>
<evidence type="ECO:0000256" key="1">
    <source>
        <dbReference type="ARBA" id="ARBA00004651"/>
    </source>
</evidence>
<dbReference type="SUPFAM" id="SSF81321">
    <property type="entry name" value="Family A G protein-coupled receptor-like"/>
    <property type="match status" value="1"/>
</dbReference>
<dbReference type="Pfam" id="PF00001">
    <property type="entry name" value="7tm_1"/>
    <property type="match status" value="1"/>
</dbReference>
<dbReference type="Proteomes" id="UP000887568">
    <property type="component" value="Unplaced"/>
</dbReference>
<dbReference type="OMA" id="CYTRICR"/>
<evidence type="ECO:0000256" key="7">
    <source>
        <dbReference type="ARBA" id="ARBA00023170"/>
    </source>
</evidence>
<feature type="transmembrane region" description="Helical" evidence="9">
    <location>
        <begin position="255"/>
        <end position="279"/>
    </location>
</feature>
<keyword evidence="8" id="KW-0807">Transducer</keyword>
<feature type="transmembrane region" description="Helical" evidence="9">
    <location>
        <begin position="161"/>
        <end position="180"/>
    </location>
</feature>
<dbReference type="CDD" id="cd00637">
    <property type="entry name" value="7tm_classA_rhodopsin-like"/>
    <property type="match status" value="1"/>
</dbReference>
<dbReference type="OrthoDB" id="6159456at2759"/>
<evidence type="ECO:0000313" key="12">
    <source>
        <dbReference type="Proteomes" id="UP000887568"/>
    </source>
</evidence>
<dbReference type="PANTHER" id="PTHR22752">
    <property type="entry name" value="G PROTEIN-COUPLED RECEPTOR"/>
    <property type="match status" value="1"/>
</dbReference>
<dbReference type="Gene3D" id="1.20.1070.10">
    <property type="entry name" value="Rhodopsin 7-helix transmembrane proteins"/>
    <property type="match status" value="1"/>
</dbReference>
<dbReference type="AlphaFoldDB" id="A0A914AQJ1"/>
<feature type="transmembrane region" description="Helical" evidence="9">
    <location>
        <begin position="291"/>
        <end position="314"/>
    </location>
</feature>
<dbReference type="EnsemblMetazoa" id="XM_038209985.1">
    <property type="protein sequence ID" value="XP_038065913.1"/>
    <property type="gene ID" value="LOC119735999"/>
</dbReference>
<evidence type="ECO:0000256" key="9">
    <source>
        <dbReference type="SAM" id="Phobius"/>
    </source>
</evidence>
<keyword evidence="3 9" id="KW-0812">Transmembrane</keyword>
<keyword evidence="4 9" id="KW-1133">Transmembrane helix</keyword>
<feature type="transmembrane region" description="Helical" evidence="9">
    <location>
        <begin position="75"/>
        <end position="99"/>
    </location>
</feature>
<evidence type="ECO:0000256" key="8">
    <source>
        <dbReference type="ARBA" id="ARBA00023224"/>
    </source>
</evidence>
<sequence length="376" mass="42504">MERLQITTIGTGQNTTDVALTGGEFADDVERRHVFGTVLSAVFLLIIIVLSILGNIAVIMAVLKTPRLREKTSSIFLINLSMTDLSNATLVMPSTLVSLIAGQWPFGMFWCYAQCAFNYWFIIVSMLTLAMISIDGFYAVIHPLHYMNIITPKVTKIGICYAWFQGCVFALIPAIYRWVVYDYWEVVCAIDWDSYSQDGALTYVIVAFVVCFLIPGIVMTYCYTRICRVARQKAAAAPAERGGKNARKLINDKRVIQSLALIVAIFFLCMTPFCVTKLIKIFTSTSALPPYLYLVSSWFGYLASATNPFVYAIFRRDFRRAFANLFCRGRIFPGFATSSQDATIRMSNTEHRRRTQVQNNDTNTVTQLTERIEFQS</sequence>
<protein>
    <recommendedName>
        <fullName evidence="10">G-protein coupled receptors family 1 profile domain-containing protein</fullName>
    </recommendedName>
</protein>
<dbReference type="GO" id="GO:0004930">
    <property type="term" value="F:G protein-coupled receptor activity"/>
    <property type="evidence" value="ECO:0007669"/>
    <property type="project" value="UniProtKB-KW"/>
</dbReference>
<keyword evidence="7" id="KW-0675">Receptor</keyword>
<dbReference type="GO" id="GO:0005886">
    <property type="term" value="C:plasma membrane"/>
    <property type="evidence" value="ECO:0007669"/>
    <property type="project" value="UniProtKB-SubCell"/>
</dbReference>
<proteinExistence type="predicted"/>
<evidence type="ECO:0000313" key="11">
    <source>
        <dbReference type="EnsemblMetazoa" id="XP_038065913.1"/>
    </source>
</evidence>
<keyword evidence="6 9" id="KW-0472">Membrane</keyword>
<keyword evidence="5" id="KW-0297">G-protein coupled receptor</keyword>
<feature type="transmembrane region" description="Helical" evidence="9">
    <location>
        <begin position="200"/>
        <end position="223"/>
    </location>
</feature>
<evidence type="ECO:0000256" key="3">
    <source>
        <dbReference type="ARBA" id="ARBA00022692"/>
    </source>
</evidence>
<dbReference type="SMART" id="SM01381">
    <property type="entry name" value="7TM_GPCR_Srsx"/>
    <property type="match status" value="1"/>
</dbReference>
<dbReference type="PRINTS" id="PR00237">
    <property type="entry name" value="GPCRRHODOPSN"/>
</dbReference>
<keyword evidence="2" id="KW-1003">Cell membrane</keyword>
<dbReference type="RefSeq" id="XP_038065913.1">
    <property type="nucleotide sequence ID" value="XM_038209985.1"/>
</dbReference>
<evidence type="ECO:0000256" key="4">
    <source>
        <dbReference type="ARBA" id="ARBA00022989"/>
    </source>
</evidence>
<feature type="domain" description="G-protein coupled receptors family 1 profile" evidence="10">
    <location>
        <begin position="54"/>
        <end position="311"/>
    </location>
</feature>
<reference evidence="11" key="1">
    <citation type="submission" date="2022-11" db="UniProtKB">
        <authorList>
            <consortium name="EnsemblMetazoa"/>
        </authorList>
    </citation>
    <scope>IDENTIFICATION</scope>
</reference>
<evidence type="ECO:0000256" key="6">
    <source>
        <dbReference type="ARBA" id="ARBA00023136"/>
    </source>
</evidence>
<organism evidence="11 12">
    <name type="scientific">Patiria miniata</name>
    <name type="common">Bat star</name>
    <name type="synonym">Asterina miniata</name>
    <dbReference type="NCBI Taxonomy" id="46514"/>
    <lineage>
        <taxon>Eukaryota</taxon>
        <taxon>Metazoa</taxon>
        <taxon>Echinodermata</taxon>
        <taxon>Eleutherozoa</taxon>
        <taxon>Asterozoa</taxon>
        <taxon>Asteroidea</taxon>
        <taxon>Valvatacea</taxon>
        <taxon>Valvatida</taxon>
        <taxon>Asterinidae</taxon>
        <taxon>Patiria</taxon>
    </lineage>
</organism>
<dbReference type="GeneID" id="119735999"/>
<evidence type="ECO:0000256" key="2">
    <source>
        <dbReference type="ARBA" id="ARBA00022475"/>
    </source>
</evidence>
<comment type="subcellular location">
    <subcellularLocation>
        <location evidence="1">Cell membrane</location>
        <topology evidence="1">Multi-pass membrane protein</topology>
    </subcellularLocation>
</comment>
<accession>A0A914AQJ1</accession>
<evidence type="ECO:0000256" key="5">
    <source>
        <dbReference type="ARBA" id="ARBA00023040"/>
    </source>
</evidence>
<dbReference type="InterPro" id="IPR017452">
    <property type="entry name" value="GPCR_Rhodpsn_7TM"/>
</dbReference>
<feature type="transmembrane region" description="Helical" evidence="9">
    <location>
        <begin position="119"/>
        <end position="141"/>
    </location>
</feature>
<name>A0A914AQJ1_PATMI</name>
<dbReference type="InterPro" id="IPR000276">
    <property type="entry name" value="GPCR_Rhodpsn"/>
</dbReference>
<keyword evidence="12" id="KW-1185">Reference proteome</keyword>
<dbReference type="PROSITE" id="PS50262">
    <property type="entry name" value="G_PROTEIN_RECEP_F1_2"/>
    <property type="match status" value="1"/>
</dbReference>